<evidence type="ECO:0000256" key="1">
    <source>
        <dbReference type="ARBA" id="ARBA00022630"/>
    </source>
</evidence>
<dbReference type="InterPro" id="IPR013786">
    <property type="entry name" value="AcylCoA_DH/ox_N"/>
</dbReference>
<dbReference type="SUPFAM" id="SSF56645">
    <property type="entry name" value="Acyl-CoA dehydrogenase NM domain-like"/>
    <property type="match status" value="1"/>
</dbReference>
<dbReference type="EMBL" id="CAJPDQ010000005">
    <property type="protein sequence ID" value="CAF9909726.1"/>
    <property type="molecule type" value="Genomic_DNA"/>
</dbReference>
<dbReference type="SUPFAM" id="SSF47203">
    <property type="entry name" value="Acyl-CoA dehydrogenase C-terminal domain-like"/>
    <property type="match status" value="1"/>
</dbReference>
<gene>
    <name evidence="5" type="ORF">GOMPHAMPRED_006850</name>
</gene>
<dbReference type="InterPro" id="IPR046373">
    <property type="entry name" value="Acyl-CoA_Oxase/DH_mid-dom_sf"/>
</dbReference>
<dbReference type="Pfam" id="PF02771">
    <property type="entry name" value="Acyl-CoA_dh_N"/>
    <property type="match status" value="1"/>
</dbReference>
<dbReference type="Pfam" id="PF08028">
    <property type="entry name" value="Acyl-CoA_dh_2"/>
    <property type="match status" value="1"/>
</dbReference>
<dbReference type="Gene3D" id="1.10.540.10">
    <property type="entry name" value="Acyl-CoA dehydrogenase/oxidase, N-terminal domain"/>
    <property type="match status" value="1"/>
</dbReference>
<organism evidence="5 6">
    <name type="scientific">Gomphillus americanus</name>
    <dbReference type="NCBI Taxonomy" id="1940652"/>
    <lineage>
        <taxon>Eukaryota</taxon>
        <taxon>Fungi</taxon>
        <taxon>Dikarya</taxon>
        <taxon>Ascomycota</taxon>
        <taxon>Pezizomycotina</taxon>
        <taxon>Lecanoromycetes</taxon>
        <taxon>OSLEUM clade</taxon>
        <taxon>Ostropomycetidae</taxon>
        <taxon>Ostropales</taxon>
        <taxon>Graphidaceae</taxon>
        <taxon>Gomphilloideae</taxon>
        <taxon>Gomphillus</taxon>
    </lineage>
</organism>
<keyword evidence="6" id="KW-1185">Reference proteome</keyword>
<dbReference type="GO" id="GO:0006552">
    <property type="term" value="P:L-leucine catabolic process"/>
    <property type="evidence" value="ECO:0007669"/>
    <property type="project" value="TreeGrafter"/>
</dbReference>
<dbReference type="AlphaFoldDB" id="A0A8H3EVQ2"/>
<keyword evidence="2" id="KW-0560">Oxidoreductase</keyword>
<dbReference type="OrthoDB" id="5356974at2759"/>
<dbReference type="GO" id="GO:0050660">
    <property type="term" value="F:flavin adenine dinucleotide binding"/>
    <property type="evidence" value="ECO:0007669"/>
    <property type="project" value="InterPro"/>
</dbReference>
<evidence type="ECO:0000313" key="5">
    <source>
        <dbReference type="EMBL" id="CAF9909726.1"/>
    </source>
</evidence>
<proteinExistence type="predicted"/>
<evidence type="ECO:0000259" key="4">
    <source>
        <dbReference type="Pfam" id="PF08028"/>
    </source>
</evidence>
<accession>A0A8H3EVQ2</accession>
<keyword evidence="1" id="KW-0285">Flavoprotein</keyword>
<dbReference type="PANTHER" id="PTHR43884">
    <property type="entry name" value="ACYL-COA DEHYDROGENASE"/>
    <property type="match status" value="1"/>
</dbReference>
<dbReference type="FunFam" id="1.10.540.10:FF:000025">
    <property type="entry name" value="Related to Dibenzothiophene desulfurization enzyme C"/>
    <property type="match status" value="1"/>
</dbReference>
<dbReference type="Gene3D" id="1.20.140.10">
    <property type="entry name" value="Butyryl-CoA Dehydrogenase, subunit A, domain 3"/>
    <property type="match status" value="1"/>
</dbReference>
<reference evidence="5" key="1">
    <citation type="submission" date="2021-03" db="EMBL/GenBank/DDBJ databases">
        <authorList>
            <person name="Tagirdzhanova G."/>
        </authorList>
    </citation>
    <scope>NUCLEOTIDE SEQUENCE</scope>
</reference>
<comment type="caution">
    <text evidence="5">The sequence shown here is derived from an EMBL/GenBank/DDBJ whole genome shotgun (WGS) entry which is preliminary data.</text>
</comment>
<evidence type="ECO:0000256" key="2">
    <source>
        <dbReference type="ARBA" id="ARBA00023002"/>
    </source>
</evidence>
<feature type="domain" description="Acyl-CoA dehydrogenase/oxidase N-terminal" evidence="3">
    <location>
        <begin position="81"/>
        <end position="172"/>
    </location>
</feature>
<evidence type="ECO:0000259" key="3">
    <source>
        <dbReference type="Pfam" id="PF02771"/>
    </source>
</evidence>
<dbReference type="InterPro" id="IPR013107">
    <property type="entry name" value="Acyl-CoA_DH_C"/>
</dbReference>
<protein>
    <recommendedName>
        <fullName evidence="7">Thermophilic desulfurizing enzyme family protein</fullName>
    </recommendedName>
</protein>
<dbReference type="GO" id="GO:0008470">
    <property type="term" value="F:3-methylbutanoyl-CoA dehydrogenase activity"/>
    <property type="evidence" value="ECO:0007669"/>
    <property type="project" value="TreeGrafter"/>
</dbReference>
<dbReference type="Gene3D" id="2.40.110.10">
    <property type="entry name" value="Butyryl-CoA Dehydrogenase, subunit A, domain 2"/>
    <property type="match status" value="1"/>
</dbReference>
<dbReference type="Proteomes" id="UP000664169">
    <property type="component" value="Unassembled WGS sequence"/>
</dbReference>
<dbReference type="InterPro" id="IPR036250">
    <property type="entry name" value="AcylCo_DH-like_C"/>
</dbReference>
<dbReference type="PANTHER" id="PTHR43884:SF12">
    <property type="entry name" value="ISOVALERYL-COA DEHYDROGENASE, MITOCHONDRIAL-RELATED"/>
    <property type="match status" value="1"/>
</dbReference>
<sequence length="464" mass="51364">MATVLSTFERGMKLHASRTVPSRLNKLQLRPRDTQTDGLLENMTSSQKLAEYDLHHQTFAGYQPKTPDEWIARAGKVAEILTEDAAQRDIQQIPPHAEVALLKSSGLTTILGLIEHGGGGQTWDVGYKVIREVAKGDGSIGMLLGYHLLWSWTANVVGTDEQRDRWQAEITKNKHFIGGAVNPRDSDLSITSEGDNIVFSGFKNFNTGGVVSDITVLEGILEGTDSHIFAFVSTKQPGLQFANNWDAIGMRLTESGSVKIDKVVVPWDDALGWDAKTKKPLDILTLPWATLLLPTIQLVFSNFYLGIALGALDYAAKYTISNTRAWPYGGDNKEKATDEFYILEKYGNFKAHLRAAEALADKAGLVIAEIYAKHSDKRDISARQRGEAAEWVASVKIVTTDTALSVTSGIFEVTGARATGRKVGLDRFWRNVRTHTLHDPVSYKNRELGRFTLLDEIPEATWYT</sequence>
<name>A0A8H3EVQ2_9LECA</name>
<dbReference type="FunFam" id="1.20.140.10:FF:000032">
    <property type="entry name" value="Thermophilic desulfurizing enzyme family protein"/>
    <property type="match status" value="1"/>
</dbReference>
<dbReference type="InterPro" id="IPR009100">
    <property type="entry name" value="AcylCoA_DH/oxidase_NM_dom_sf"/>
</dbReference>
<dbReference type="FunFam" id="2.40.110.10:FF:000020">
    <property type="entry name" value="Putative acyl-CoA dehydrogenase YdbM"/>
    <property type="match status" value="1"/>
</dbReference>
<feature type="domain" description="Acyl-CoA dehydrogenase C-terminal" evidence="4">
    <location>
        <begin position="298"/>
        <end position="439"/>
    </location>
</feature>
<dbReference type="InterPro" id="IPR037069">
    <property type="entry name" value="AcylCoA_DH/ox_N_sf"/>
</dbReference>
<evidence type="ECO:0000313" key="6">
    <source>
        <dbReference type="Proteomes" id="UP000664169"/>
    </source>
</evidence>
<evidence type="ECO:0008006" key="7">
    <source>
        <dbReference type="Google" id="ProtNLM"/>
    </source>
</evidence>